<evidence type="ECO:0000256" key="3">
    <source>
        <dbReference type="ARBA" id="ARBA00022692"/>
    </source>
</evidence>
<dbReference type="RefSeq" id="WP_089608805.1">
    <property type="nucleotide sequence ID" value="NZ_CP022121.1"/>
</dbReference>
<evidence type="ECO:0000313" key="10">
    <source>
        <dbReference type="Proteomes" id="UP001524944"/>
    </source>
</evidence>
<evidence type="ECO:0000256" key="7">
    <source>
        <dbReference type="SAM" id="Phobius"/>
    </source>
</evidence>
<sequence>MLTYFNNLDQTILFFIQTNFHIPILNKVMILSTVAGNMGFIWILSSLLLLINKKTRYIGMVTLGALILSTIMGEGILKHIIQRPRPYVDFPSIHLLAGKSTTYSFPSGHTTTSFAAAYVLTKYLKKFSLIIWIVAITIAFSRVYLFMHYPSDIVAGIVLGLICGKVILYVYEHKIKNKLMM</sequence>
<dbReference type="SUPFAM" id="SSF48317">
    <property type="entry name" value="Acid phosphatase/Vanadium-dependent haloperoxidase"/>
    <property type="match status" value="1"/>
</dbReference>
<evidence type="ECO:0000256" key="2">
    <source>
        <dbReference type="ARBA" id="ARBA00022475"/>
    </source>
</evidence>
<accession>A0ABT1Y4S2</accession>
<feature type="transmembrane region" description="Helical" evidence="7">
    <location>
        <begin position="28"/>
        <end position="51"/>
    </location>
</feature>
<dbReference type="CDD" id="cd03392">
    <property type="entry name" value="PAP2_like_2"/>
    <property type="match status" value="1"/>
</dbReference>
<evidence type="ECO:0000256" key="5">
    <source>
        <dbReference type="ARBA" id="ARBA00022989"/>
    </source>
</evidence>
<proteinExistence type="predicted"/>
<feature type="transmembrane region" description="Helical" evidence="7">
    <location>
        <begin position="153"/>
        <end position="171"/>
    </location>
</feature>
<name>A0ABT1Y4S2_9FIRM</name>
<dbReference type="InterPro" id="IPR000326">
    <property type="entry name" value="PAP2/HPO"/>
</dbReference>
<dbReference type="SMART" id="SM00014">
    <property type="entry name" value="acidPPc"/>
    <property type="match status" value="1"/>
</dbReference>
<reference evidence="9 10" key="1">
    <citation type="submission" date="2022-08" db="EMBL/GenBank/DDBJ databases">
        <title>Proteogenomics of the novel Dehalobacterium formicoaceticum strain EZ94 highlights a key role of methyltransferases during anaerobic dichloromethane degradation.</title>
        <authorList>
            <person name="Wasmund K."/>
        </authorList>
    </citation>
    <scope>NUCLEOTIDE SEQUENCE [LARGE SCALE GENOMIC DNA]</scope>
    <source>
        <strain evidence="9 10">EZ94</strain>
    </source>
</reference>
<evidence type="ECO:0000256" key="1">
    <source>
        <dbReference type="ARBA" id="ARBA00004651"/>
    </source>
</evidence>
<feature type="domain" description="Phosphatidic acid phosphatase type 2/haloperoxidase" evidence="8">
    <location>
        <begin position="58"/>
        <end position="168"/>
    </location>
</feature>
<gene>
    <name evidence="9" type="ORF">NVS47_06360</name>
</gene>
<keyword evidence="2" id="KW-1003">Cell membrane</keyword>
<keyword evidence="5 7" id="KW-1133">Transmembrane helix</keyword>
<protein>
    <submittedName>
        <fullName evidence="9">Phosphatase PAP2 family protein</fullName>
    </submittedName>
</protein>
<dbReference type="PANTHER" id="PTHR14969:SF62">
    <property type="entry name" value="DECAPRENYLPHOSPHORYL-5-PHOSPHORIBOSE PHOSPHATASE RV3807C-RELATED"/>
    <property type="match status" value="1"/>
</dbReference>
<evidence type="ECO:0000256" key="6">
    <source>
        <dbReference type="ARBA" id="ARBA00023136"/>
    </source>
</evidence>
<dbReference type="Gene3D" id="1.20.144.10">
    <property type="entry name" value="Phosphatidic acid phosphatase type 2/haloperoxidase"/>
    <property type="match status" value="2"/>
</dbReference>
<dbReference type="Proteomes" id="UP001524944">
    <property type="component" value="Unassembled WGS sequence"/>
</dbReference>
<dbReference type="EMBL" id="JANPWE010000002">
    <property type="protein sequence ID" value="MCR6545140.1"/>
    <property type="molecule type" value="Genomic_DNA"/>
</dbReference>
<dbReference type="InterPro" id="IPR036938">
    <property type="entry name" value="PAP2/HPO_sf"/>
</dbReference>
<keyword evidence="3 7" id="KW-0812">Transmembrane</keyword>
<comment type="caution">
    <text evidence="9">The sequence shown here is derived from an EMBL/GenBank/DDBJ whole genome shotgun (WGS) entry which is preliminary data.</text>
</comment>
<organism evidence="9 10">
    <name type="scientific">Dehalobacterium formicoaceticum</name>
    <dbReference type="NCBI Taxonomy" id="51515"/>
    <lineage>
        <taxon>Bacteria</taxon>
        <taxon>Bacillati</taxon>
        <taxon>Bacillota</taxon>
        <taxon>Clostridia</taxon>
        <taxon>Eubacteriales</taxon>
        <taxon>Peptococcaceae</taxon>
        <taxon>Dehalobacterium</taxon>
    </lineage>
</organism>
<comment type="subcellular location">
    <subcellularLocation>
        <location evidence="1">Cell membrane</location>
        <topology evidence="1">Multi-pass membrane protein</topology>
    </subcellularLocation>
</comment>
<evidence type="ECO:0000313" key="9">
    <source>
        <dbReference type="EMBL" id="MCR6545140.1"/>
    </source>
</evidence>
<dbReference type="Pfam" id="PF01569">
    <property type="entry name" value="PAP2"/>
    <property type="match status" value="1"/>
</dbReference>
<evidence type="ECO:0000259" key="8">
    <source>
        <dbReference type="SMART" id="SM00014"/>
    </source>
</evidence>
<dbReference type="PANTHER" id="PTHR14969">
    <property type="entry name" value="SPHINGOSINE-1-PHOSPHATE PHOSPHOHYDROLASE"/>
    <property type="match status" value="1"/>
</dbReference>
<keyword evidence="10" id="KW-1185">Reference proteome</keyword>
<keyword evidence="4" id="KW-0378">Hydrolase</keyword>
<evidence type="ECO:0000256" key="4">
    <source>
        <dbReference type="ARBA" id="ARBA00022801"/>
    </source>
</evidence>
<feature type="transmembrane region" description="Helical" evidence="7">
    <location>
        <begin position="129"/>
        <end position="147"/>
    </location>
</feature>
<keyword evidence="6 7" id="KW-0472">Membrane</keyword>